<dbReference type="KEGG" id="bor:COCMIDRAFT_42757"/>
<proteinExistence type="predicted"/>
<evidence type="ECO:0000313" key="1">
    <source>
        <dbReference type="EMBL" id="EUC40187.1"/>
    </source>
</evidence>
<organism evidence="1 2">
    <name type="scientific">Bipolaris oryzae ATCC 44560</name>
    <dbReference type="NCBI Taxonomy" id="930090"/>
    <lineage>
        <taxon>Eukaryota</taxon>
        <taxon>Fungi</taxon>
        <taxon>Dikarya</taxon>
        <taxon>Ascomycota</taxon>
        <taxon>Pezizomycotina</taxon>
        <taxon>Dothideomycetes</taxon>
        <taxon>Pleosporomycetidae</taxon>
        <taxon>Pleosporales</taxon>
        <taxon>Pleosporineae</taxon>
        <taxon>Pleosporaceae</taxon>
        <taxon>Bipolaris</taxon>
    </lineage>
</organism>
<dbReference type="EMBL" id="KI964189">
    <property type="protein sequence ID" value="EUC40187.1"/>
    <property type="molecule type" value="Genomic_DNA"/>
</dbReference>
<dbReference type="eggNOG" id="ENOG502SEDQ">
    <property type="taxonomic scope" value="Eukaryota"/>
</dbReference>
<sequence length="72" mass="8356">MSLTNLPRELLYAIAEHLHAESDLNAFARANRLLYHLTNPYLYDHNIRHSNSTALLWAAEHGKERTLCKLLE</sequence>
<reference evidence="1 2" key="1">
    <citation type="journal article" date="2013" name="PLoS Genet.">
        <title>Comparative genome structure, secondary metabolite, and effector coding capacity across Cochliobolus pathogens.</title>
        <authorList>
            <person name="Condon B.J."/>
            <person name="Leng Y."/>
            <person name="Wu D."/>
            <person name="Bushley K.E."/>
            <person name="Ohm R.A."/>
            <person name="Otillar R."/>
            <person name="Martin J."/>
            <person name="Schackwitz W."/>
            <person name="Grimwood J."/>
            <person name="MohdZainudin N."/>
            <person name="Xue C."/>
            <person name="Wang R."/>
            <person name="Manning V.A."/>
            <person name="Dhillon B."/>
            <person name="Tu Z.J."/>
            <person name="Steffenson B.J."/>
            <person name="Salamov A."/>
            <person name="Sun H."/>
            <person name="Lowry S."/>
            <person name="LaButti K."/>
            <person name="Han J."/>
            <person name="Copeland A."/>
            <person name="Lindquist E."/>
            <person name="Barry K."/>
            <person name="Schmutz J."/>
            <person name="Baker S.E."/>
            <person name="Ciuffetti L.M."/>
            <person name="Grigoriev I.V."/>
            <person name="Zhong S."/>
            <person name="Turgeon B.G."/>
        </authorList>
    </citation>
    <scope>NUCLEOTIDE SEQUENCE [LARGE SCALE GENOMIC DNA]</scope>
    <source>
        <strain evidence="1 2">ATCC 44560</strain>
    </source>
</reference>
<protein>
    <recommendedName>
        <fullName evidence="3">F-box domain-containing protein</fullName>
    </recommendedName>
</protein>
<name>W6YLW4_COCMI</name>
<dbReference type="Proteomes" id="UP000054032">
    <property type="component" value="Unassembled WGS sequence"/>
</dbReference>
<dbReference type="GeneID" id="19124189"/>
<accession>W6YLW4</accession>
<evidence type="ECO:0008006" key="3">
    <source>
        <dbReference type="Google" id="ProtNLM"/>
    </source>
</evidence>
<feature type="non-terminal residue" evidence="1">
    <location>
        <position position="72"/>
    </location>
</feature>
<dbReference type="OrthoDB" id="4772757at2759"/>
<dbReference type="HOGENOM" id="CLU_176406_0_0_1"/>
<dbReference type="RefSeq" id="XP_007693303.1">
    <property type="nucleotide sequence ID" value="XM_007695113.1"/>
</dbReference>
<gene>
    <name evidence="1" type="ORF">COCMIDRAFT_42757</name>
</gene>
<dbReference type="AlphaFoldDB" id="W6YLW4"/>
<evidence type="ECO:0000313" key="2">
    <source>
        <dbReference type="Proteomes" id="UP000054032"/>
    </source>
</evidence>
<keyword evidence="2" id="KW-1185">Reference proteome</keyword>